<feature type="compositionally biased region" description="Basic and acidic residues" evidence="1">
    <location>
        <begin position="339"/>
        <end position="351"/>
    </location>
</feature>
<feature type="region of interest" description="Disordered" evidence="1">
    <location>
        <begin position="183"/>
        <end position="400"/>
    </location>
</feature>
<keyword evidence="3" id="KW-1185">Reference proteome</keyword>
<gene>
    <name evidence="2" type="ORF">IF1G_04052</name>
</gene>
<comment type="caution">
    <text evidence="2">The sequence shown here is derived from an EMBL/GenBank/DDBJ whole genome shotgun (WGS) entry which is preliminary data.</text>
</comment>
<reference evidence="2 3" key="1">
    <citation type="journal article" date="2019" name="Appl. Microbiol. Biotechnol.">
        <title>Genome sequence of Isaria javanica and comparative genome analysis insights into family S53 peptidase evolution in fungal entomopathogens.</title>
        <authorList>
            <person name="Lin R."/>
            <person name="Zhang X."/>
            <person name="Xin B."/>
            <person name="Zou M."/>
            <person name="Gao Y."/>
            <person name="Qin F."/>
            <person name="Hu Q."/>
            <person name="Xie B."/>
            <person name="Cheng X."/>
        </authorList>
    </citation>
    <scope>NUCLEOTIDE SEQUENCE [LARGE SCALE GENOMIC DNA]</scope>
    <source>
        <strain evidence="2 3">IJ1G</strain>
    </source>
</reference>
<sequence length="441" mass="46542">MAATAAAKQVTLPDLSSLLTPILPALPPAAASSDPAPGILPFLAPILRQRVQILSSASQEPWLRLLCYDPAKAARLAEVVTAASGLFEPHPVSGEVEVDWAYDADTRFRRVDAETLQCLVAIAETGLAFQLVWCVSDPDGAADGWRIGEVTVSDSPSAPFTSFGGAASVLEAERLFREKTATATTKTCTAKPSLTPAAPAAAAQVNGYGHNEDDDDDDDDGYWDRYDATPARTPANNRSPAPPSATNGGTGPHHGAAPVTAASAASTTRAMDDDDDDNDYYAQYDDVQPAMDGHDPDEEAQAAQLDPPATGLGPLAEQLRRESWEAVSAHSQPQSQPQPRDRSGSASEDARILLQHPRPDSSASSHGSQTVAKLEAAAAARDGGGGGGGGMQEQSEFGVRQHVSRSIRSLFQLSRSMGIGRDEFEQMVKTELDVLGMMEEE</sequence>
<proteinExistence type="predicted"/>
<organism evidence="2 3">
    <name type="scientific">Cordyceps javanica</name>
    <dbReference type="NCBI Taxonomy" id="43265"/>
    <lineage>
        <taxon>Eukaryota</taxon>
        <taxon>Fungi</taxon>
        <taxon>Dikarya</taxon>
        <taxon>Ascomycota</taxon>
        <taxon>Pezizomycotina</taxon>
        <taxon>Sordariomycetes</taxon>
        <taxon>Hypocreomycetidae</taxon>
        <taxon>Hypocreales</taxon>
        <taxon>Cordycipitaceae</taxon>
        <taxon>Cordyceps</taxon>
    </lineage>
</organism>
<accession>A0A545V522</accession>
<protein>
    <submittedName>
        <fullName evidence="2">Uncharacterized protein</fullName>
    </submittedName>
</protein>
<feature type="compositionally biased region" description="Low complexity" evidence="1">
    <location>
        <begin position="230"/>
        <end position="239"/>
    </location>
</feature>
<dbReference type="EMBL" id="SPUK01000005">
    <property type="protein sequence ID" value="TQV96812.1"/>
    <property type="molecule type" value="Genomic_DNA"/>
</dbReference>
<feature type="compositionally biased region" description="Low complexity" evidence="1">
    <location>
        <begin position="183"/>
        <end position="203"/>
    </location>
</feature>
<feature type="compositionally biased region" description="Gly residues" evidence="1">
    <location>
        <begin position="382"/>
        <end position="391"/>
    </location>
</feature>
<feature type="compositionally biased region" description="Polar residues" evidence="1">
    <location>
        <begin position="361"/>
        <end position="371"/>
    </location>
</feature>
<evidence type="ECO:0000256" key="1">
    <source>
        <dbReference type="SAM" id="MobiDB-lite"/>
    </source>
</evidence>
<dbReference type="OrthoDB" id="5578001at2759"/>
<name>A0A545V522_9HYPO</name>
<feature type="compositionally biased region" description="Low complexity" evidence="1">
    <location>
        <begin position="256"/>
        <end position="269"/>
    </location>
</feature>
<dbReference type="Proteomes" id="UP000315783">
    <property type="component" value="Unassembled WGS sequence"/>
</dbReference>
<feature type="compositionally biased region" description="Acidic residues" evidence="1">
    <location>
        <begin position="212"/>
        <end position="221"/>
    </location>
</feature>
<evidence type="ECO:0000313" key="2">
    <source>
        <dbReference type="EMBL" id="TQV96812.1"/>
    </source>
</evidence>
<dbReference type="STRING" id="43265.A0A545V522"/>
<dbReference type="AlphaFoldDB" id="A0A545V522"/>
<evidence type="ECO:0000313" key="3">
    <source>
        <dbReference type="Proteomes" id="UP000315783"/>
    </source>
</evidence>